<dbReference type="Pfam" id="PF00881">
    <property type="entry name" value="Nitroreductase"/>
    <property type="match status" value="1"/>
</dbReference>
<dbReference type="EMBL" id="JAECZC010000100">
    <property type="protein sequence ID" value="MBH8566621.1"/>
    <property type="molecule type" value="Genomic_DNA"/>
</dbReference>
<dbReference type="InterPro" id="IPR000415">
    <property type="entry name" value="Nitroreductase-like"/>
</dbReference>
<comment type="caution">
    <text evidence="2">The sequence shown here is derived from an EMBL/GenBank/DDBJ whole genome shotgun (WGS) entry which is preliminary data.</text>
</comment>
<reference evidence="2 3" key="1">
    <citation type="journal article" date="2021" name="Int. J. Syst. Evol. Microbiol.">
        <title>Amazonocrinis nigriterrae gen. nov., sp. nov., Atlanticothrix silvestris gen. nov., sp. nov. and Dendronalium phyllosphericum gen. nov., sp. nov., nostocacean cyanobacteria from Brazilian environments.</title>
        <authorList>
            <person name="Alvarenga D.O."/>
            <person name="Andreote A.P.D."/>
            <person name="Branco L.H.Z."/>
            <person name="Delbaje E."/>
            <person name="Cruz R.B."/>
            <person name="Varani A.M."/>
            <person name="Fiore M.F."/>
        </authorList>
    </citation>
    <scope>NUCLEOTIDE SEQUENCE [LARGE SCALE GENOMIC DNA]</scope>
    <source>
        <strain evidence="2 3">CENA67</strain>
    </source>
</reference>
<organism evidence="2 3">
    <name type="scientific">Amazonocrinis nigriterrae CENA67</name>
    <dbReference type="NCBI Taxonomy" id="2794033"/>
    <lineage>
        <taxon>Bacteria</taxon>
        <taxon>Bacillati</taxon>
        <taxon>Cyanobacteriota</taxon>
        <taxon>Cyanophyceae</taxon>
        <taxon>Nostocales</taxon>
        <taxon>Nostocaceae</taxon>
        <taxon>Amazonocrinis</taxon>
        <taxon>Amazonocrinis nigriterrae</taxon>
    </lineage>
</organism>
<dbReference type="AlphaFoldDB" id="A0A8J7HVI9"/>
<dbReference type="Proteomes" id="UP000632766">
    <property type="component" value="Unassembled WGS sequence"/>
</dbReference>
<proteinExistence type="predicted"/>
<dbReference type="Gene3D" id="3.40.109.10">
    <property type="entry name" value="NADH Oxidase"/>
    <property type="match status" value="1"/>
</dbReference>
<dbReference type="SUPFAM" id="SSF55469">
    <property type="entry name" value="FMN-dependent nitroreductase-like"/>
    <property type="match status" value="1"/>
</dbReference>
<feature type="domain" description="Nitroreductase" evidence="1">
    <location>
        <begin position="12"/>
        <end position="81"/>
    </location>
</feature>
<evidence type="ECO:0000259" key="1">
    <source>
        <dbReference type="Pfam" id="PF00881"/>
    </source>
</evidence>
<accession>A0A8J7HVI9</accession>
<name>A0A8J7HVI9_9NOST</name>
<sequence>MPASPDAVLTALRWRYATKGFDPARRIDPATWAALEQAVVLAPSSYGLQPWTFVVVTDPEVRKGLHPASYNQAQILDASYRISRISCHPSLTAQWNPTAPLTT</sequence>
<evidence type="ECO:0000313" key="3">
    <source>
        <dbReference type="Proteomes" id="UP000632766"/>
    </source>
</evidence>
<keyword evidence="3" id="KW-1185">Reference proteome</keyword>
<dbReference type="InterPro" id="IPR029479">
    <property type="entry name" value="Nitroreductase"/>
</dbReference>
<evidence type="ECO:0000313" key="2">
    <source>
        <dbReference type="EMBL" id="MBH8566621.1"/>
    </source>
</evidence>
<dbReference type="RefSeq" id="WP_198128366.1">
    <property type="nucleotide sequence ID" value="NZ_JAECZC010000100.1"/>
</dbReference>
<protein>
    <submittedName>
        <fullName evidence="2">Nitroreductase family protein</fullName>
    </submittedName>
</protein>
<gene>
    <name evidence="2" type="ORF">I8748_31470</name>
</gene>
<dbReference type="GO" id="GO:0016491">
    <property type="term" value="F:oxidoreductase activity"/>
    <property type="evidence" value="ECO:0007669"/>
    <property type="project" value="InterPro"/>
</dbReference>